<dbReference type="STRING" id="8128.ENSONIP00000014239"/>
<feature type="compositionally biased region" description="Basic and acidic residues" evidence="5">
    <location>
        <begin position="924"/>
        <end position="941"/>
    </location>
</feature>
<keyword evidence="4" id="KW-0175">Coiled coil</keyword>
<dbReference type="GeneTree" id="ENSGT00940000164100"/>
<feature type="region of interest" description="Disordered" evidence="5">
    <location>
        <begin position="961"/>
        <end position="1019"/>
    </location>
</feature>
<dbReference type="OMA" id="ANTSECV"/>
<dbReference type="Gene3D" id="3.40.50.300">
    <property type="entry name" value="P-loop containing nucleotide triphosphate hydrolases"/>
    <property type="match status" value="4"/>
</dbReference>
<feature type="compositionally biased region" description="Basic and acidic residues" evidence="5">
    <location>
        <begin position="961"/>
        <end position="981"/>
    </location>
</feature>
<dbReference type="PANTHER" id="PTHR10903:SF188">
    <property type="entry name" value="GTPASE IMAP FAMILY MEMBER 2-LIKE-RELATED"/>
    <property type="match status" value="1"/>
</dbReference>
<dbReference type="PROSITE" id="PS51720">
    <property type="entry name" value="G_AIG1"/>
    <property type="match status" value="2"/>
</dbReference>
<evidence type="ECO:0000256" key="4">
    <source>
        <dbReference type="SAM" id="Coils"/>
    </source>
</evidence>
<dbReference type="FunFam" id="3.40.50.300:FF:000366">
    <property type="entry name" value="GTPase, IMAP family member 2"/>
    <property type="match status" value="1"/>
</dbReference>
<evidence type="ECO:0000313" key="8">
    <source>
        <dbReference type="Proteomes" id="UP000005207"/>
    </source>
</evidence>
<evidence type="ECO:0000256" key="2">
    <source>
        <dbReference type="ARBA" id="ARBA00022741"/>
    </source>
</evidence>
<dbReference type="Ensembl" id="ENSONIT00000014250.2">
    <property type="protein sequence ID" value="ENSONIP00000014239.2"/>
    <property type="gene ID" value="ENSONIG00000011313.2"/>
</dbReference>
<proteinExistence type="inferred from homology"/>
<dbReference type="InParanoid" id="I3JZE4"/>
<dbReference type="Proteomes" id="UP000005207">
    <property type="component" value="Linkage group LG3"/>
</dbReference>
<feature type="domain" description="AIG1-type G" evidence="6">
    <location>
        <begin position="394"/>
        <end position="605"/>
    </location>
</feature>
<dbReference type="OrthoDB" id="8954335at2759"/>
<comment type="similarity">
    <text evidence="1">Belongs to the TRAFAC class TrmE-Era-EngA-EngB-Septin-like GTPase superfamily. AIG1/Toc34/Toc159-like paraseptin GTPase family. IAN subfamily.</text>
</comment>
<dbReference type="eggNOG" id="ENOG502R7PE">
    <property type="taxonomic scope" value="Eukaryota"/>
</dbReference>
<dbReference type="FunCoup" id="I3JZE4">
    <property type="interactions" value="23"/>
</dbReference>
<dbReference type="PANTHER" id="PTHR10903">
    <property type="entry name" value="GTPASE, IMAP FAMILY MEMBER-RELATED"/>
    <property type="match status" value="1"/>
</dbReference>
<feature type="compositionally biased region" description="Basic and acidic residues" evidence="5">
    <location>
        <begin position="892"/>
        <end position="915"/>
    </location>
</feature>
<dbReference type="InterPro" id="IPR027417">
    <property type="entry name" value="P-loop_NTPase"/>
</dbReference>
<organism evidence="7 8">
    <name type="scientific">Oreochromis niloticus</name>
    <name type="common">Nile tilapia</name>
    <name type="synonym">Tilapia nilotica</name>
    <dbReference type="NCBI Taxonomy" id="8128"/>
    <lineage>
        <taxon>Eukaryota</taxon>
        <taxon>Metazoa</taxon>
        <taxon>Chordata</taxon>
        <taxon>Craniata</taxon>
        <taxon>Vertebrata</taxon>
        <taxon>Euteleostomi</taxon>
        <taxon>Actinopterygii</taxon>
        <taxon>Neopterygii</taxon>
        <taxon>Teleostei</taxon>
        <taxon>Neoteleostei</taxon>
        <taxon>Acanthomorphata</taxon>
        <taxon>Ovalentaria</taxon>
        <taxon>Cichlomorphae</taxon>
        <taxon>Cichliformes</taxon>
        <taxon>Cichlidae</taxon>
        <taxon>African cichlids</taxon>
        <taxon>Pseudocrenilabrinae</taxon>
        <taxon>Oreochromini</taxon>
        <taxon>Oreochromis</taxon>
    </lineage>
</organism>
<keyword evidence="2" id="KW-0547">Nucleotide-binding</keyword>
<dbReference type="HOGENOM" id="CLU_010468_5_1_1"/>
<feature type="compositionally biased region" description="Basic and acidic residues" evidence="5">
    <location>
        <begin position="988"/>
        <end position="1019"/>
    </location>
</feature>
<dbReference type="RefSeq" id="XP_005462328.1">
    <property type="nucleotide sequence ID" value="XM_005462271.2"/>
</dbReference>
<feature type="domain" description="AIG1-type G" evidence="6">
    <location>
        <begin position="619"/>
        <end position="822"/>
    </location>
</feature>
<feature type="region of interest" description="Disordered" evidence="5">
    <location>
        <begin position="1140"/>
        <end position="1225"/>
    </location>
</feature>
<evidence type="ECO:0000256" key="1">
    <source>
        <dbReference type="ARBA" id="ARBA00008535"/>
    </source>
</evidence>
<feature type="compositionally biased region" description="Basic and acidic residues" evidence="5">
    <location>
        <begin position="1194"/>
        <end position="1225"/>
    </location>
</feature>
<protein>
    <submittedName>
        <fullName evidence="7">GTPase IMAP family member 7</fullName>
    </submittedName>
</protein>
<dbReference type="KEGG" id="onl:100691491"/>
<feature type="region of interest" description="Disordered" evidence="5">
    <location>
        <begin position="892"/>
        <end position="941"/>
    </location>
</feature>
<gene>
    <name evidence="7" type="primary">LOC100691491</name>
</gene>
<name>I3JZE4_ORENI</name>
<keyword evidence="8" id="KW-1185">Reference proteome</keyword>
<reference evidence="7" key="2">
    <citation type="submission" date="2025-08" db="UniProtKB">
        <authorList>
            <consortium name="Ensembl"/>
        </authorList>
    </citation>
    <scope>IDENTIFICATION</scope>
</reference>
<sequence length="1309" mass="153098">METAVPVPELRVVLLGSSWSDKSLLGNLLLGETIFSTEEELNFFVRFKRKFNETEIVLVNSPDLLHPNMTQKEQVENFIEFSFPGPHVFLLVLKPENFTEEHKKKLESFFENFCDQEFKHSLAVIKLQAEKSHSTKTFQQNLLLRDTVEKCRAKLLWDENLLQQQLLSTMGSIVKENNGDYLSLDIYKEPTSGILSEHQARRKLNQGGLVGESLNPVKVTAHAMRIMLVGKNEDKKRLLGNIITEKSSLTKDFLAASGEWNRNPITVVKCPDLFRLRVESVRRELKKCVSLCPPGPNVLMLVKPSDFSEENRKTLKFILSLFGQDAFKHSMVVLTHNEKVNNTVQRLIQDCKERVHRFGIDKKDLKKDRQELMEKTEKILSENREGYLTLNEEAELLNLVLCGTKGVQKTSVINAILGQRKFDPPANTSECVKHQGEVCGRLVSLVDLPALYGKPQKEVMEKSLRCISLCDPEGVHAFILILPVGPLSDEDKGELETIQKTFSSKVDDFTMILFTVDSDPTAPAVVKFLMEDKQIHDLCESCGGRFVVLNMKDKKNVLSSVEKITQKKGKLCSYTTETFTYAQIEKIIEKEKQIADLEGELNDLKTKTTVSYDEEIKSPDCLRIVLIGKTGCGKSTSGNTILGRKEFISETCSTSVTKFCQKAHSEIDGRPVVVVDTPGLFDSSLTYEEVNDEITKCISLLAPGPHVFLLVVQIGRFTPEEKATLELIKKVFGKNSEKFTIVLFTRGDSLEHEEMTIEDYTHKKCDHSLKKLISDCGGRYHVFNNYNKQSHSQVNELITKIDNMVKKNGGSCFTNVMLQDAEAAIKKEMQRILKDKEEEMKRQQEKLQSTYEERIQSMKKRMEEQKAEIDQEIKLRDEQLKKLQDSIRIQSEERKKEQEIRDEEDRKKTEKEQLQRQEWQQKMQELEKRLKSESESRETIYRDREVYREKIRVQQETWEKERKELKEKRKQEDEQKEKKISELQQNYKQEKEKIELERKEKEDKMKREQEGKLKDLEENYQKQIENMQEKFKEEARKKAEEFNDFKEKQENDFAALILKHIEEVKSLKEQYETDMLEKKKEYGRLKNLSEHKENSLKEEMDDLLGKHKGEMAELIVILLTQKKENKEKLKKLQKSYRTEMEKYEKKLSKENQEEEKEKIGKLQKKQKEEIKNLKANLGTKNKEEQRTQRNRLSIKHEQEMSDMKQKLLDQQQQRKKEEFYNLQKEHDKKLKGFKEELLAESETNQREKMDALYTKHEKEMDELKKECGMQDEDSIREEMDEMQKKHYKEMSELKEKLWTSEEKQSCFVS</sequence>
<dbReference type="InterPro" id="IPR045058">
    <property type="entry name" value="GIMA/IAN/Toc"/>
</dbReference>
<reference evidence="8" key="1">
    <citation type="submission" date="2012-01" db="EMBL/GenBank/DDBJ databases">
        <title>The Genome Sequence of Oreochromis niloticus (Nile Tilapia).</title>
        <authorList>
            <consortium name="Broad Institute Genome Assembly Team"/>
            <consortium name="Broad Institute Sequencing Platform"/>
            <person name="Di Palma F."/>
            <person name="Johnson J."/>
            <person name="Lander E.S."/>
            <person name="Lindblad-Toh K."/>
        </authorList>
    </citation>
    <scope>NUCLEOTIDE SEQUENCE [LARGE SCALE GENOMIC DNA]</scope>
</reference>
<keyword evidence="3" id="KW-0342">GTP-binding</keyword>
<evidence type="ECO:0000313" key="7">
    <source>
        <dbReference type="Ensembl" id="ENSONIP00000014239.2"/>
    </source>
</evidence>
<dbReference type="InterPro" id="IPR006703">
    <property type="entry name" value="G_AIG1"/>
</dbReference>
<dbReference type="CDD" id="cd01852">
    <property type="entry name" value="AIG1"/>
    <property type="match status" value="1"/>
</dbReference>
<feature type="compositionally biased region" description="Basic and acidic residues" evidence="5">
    <location>
        <begin position="1140"/>
        <end position="1172"/>
    </location>
</feature>
<evidence type="ECO:0000256" key="5">
    <source>
        <dbReference type="SAM" id="MobiDB-lite"/>
    </source>
</evidence>
<feature type="coiled-coil region" evidence="4">
    <location>
        <begin position="1246"/>
        <end position="1296"/>
    </location>
</feature>
<dbReference type="GO" id="GO:0005525">
    <property type="term" value="F:GTP binding"/>
    <property type="evidence" value="ECO:0007669"/>
    <property type="project" value="UniProtKB-KW"/>
</dbReference>
<reference evidence="7" key="3">
    <citation type="submission" date="2025-09" db="UniProtKB">
        <authorList>
            <consortium name="Ensembl"/>
        </authorList>
    </citation>
    <scope>IDENTIFICATION</scope>
</reference>
<accession>I3JZE4</accession>
<dbReference type="SUPFAM" id="SSF52540">
    <property type="entry name" value="P-loop containing nucleoside triphosphate hydrolases"/>
    <property type="match status" value="4"/>
</dbReference>
<dbReference type="Pfam" id="PF04548">
    <property type="entry name" value="AIG1"/>
    <property type="match status" value="4"/>
</dbReference>
<dbReference type="GeneID" id="100691491"/>
<evidence type="ECO:0000259" key="6">
    <source>
        <dbReference type="PROSITE" id="PS51720"/>
    </source>
</evidence>
<evidence type="ECO:0000256" key="3">
    <source>
        <dbReference type="ARBA" id="ARBA00023134"/>
    </source>
</evidence>